<keyword evidence="10 14" id="KW-0949">S-adenosyl-L-methionine</keyword>
<evidence type="ECO:0000256" key="10">
    <source>
        <dbReference type="ARBA" id="ARBA00022691"/>
    </source>
</evidence>
<evidence type="ECO:0000256" key="5">
    <source>
        <dbReference type="ARBA" id="ARBA00012624"/>
    </source>
</evidence>
<evidence type="ECO:0000256" key="6">
    <source>
        <dbReference type="ARBA" id="ARBA00013709"/>
    </source>
</evidence>
<evidence type="ECO:0000313" key="16">
    <source>
        <dbReference type="Proteomes" id="UP000232412"/>
    </source>
</evidence>
<dbReference type="Gene3D" id="3.40.1280.10">
    <property type="match status" value="1"/>
</dbReference>
<dbReference type="PANTHER" id="PTHR42197:SF1">
    <property type="entry name" value="TRNA (CYTIDINE(56)-2'-O)-METHYLTRANSFERASE"/>
    <property type="match status" value="1"/>
</dbReference>
<keyword evidence="16" id="KW-1185">Reference proteome</keyword>
<dbReference type="NCBIfam" id="NF003048">
    <property type="entry name" value="PRK03958.1"/>
    <property type="match status" value="1"/>
</dbReference>
<evidence type="ECO:0000256" key="7">
    <source>
        <dbReference type="ARBA" id="ARBA00022490"/>
    </source>
</evidence>
<evidence type="ECO:0000256" key="8">
    <source>
        <dbReference type="ARBA" id="ARBA00022603"/>
    </source>
</evidence>
<feature type="binding site" evidence="14">
    <location>
        <begin position="126"/>
        <end position="133"/>
    </location>
    <ligand>
        <name>S-adenosyl-L-methionine</name>
        <dbReference type="ChEBI" id="CHEBI:59789"/>
    </ligand>
</feature>
<keyword evidence="9 14" id="KW-0808">Transferase</keyword>
<evidence type="ECO:0000256" key="9">
    <source>
        <dbReference type="ARBA" id="ARBA00022679"/>
    </source>
</evidence>
<evidence type="ECO:0000256" key="3">
    <source>
        <dbReference type="ARBA" id="ARBA00010324"/>
    </source>
</evidence>
<comment type="function">
    <text evidence="1 14">Specifically catalyzes the AdoMet-dependent 2'-O-ribose methylation of cytidine at position 56 in tRNAs.</text>
</comment>
<feature type="binding site" evidence="14">
    <location>
        <begin position="108"/>
        <end position="112"/>
    </location>
    <ligand>
        <name>S-adenosyl-L-methionine</name>
        <dbReference type="ChEBI" id="CHEBI:59789"/>
    </ligand>
</feature>
<evidence type="ECO:0000313" key="15">
    <source>
        <dbReference type="EMBL" id="SHO44038.1"/>
    </source>
</evidence>
<keyword evidence="7 14" id="KW-0963">Cytoplasm</keyword>
<proteinExistence type="inferred from homology"/>
<keyword evidence="11 14" id="KW-0819">tRNA processing</keyword>
<dbReference type="GO" id="GO:0002128">
    <property type="term" value="P:tRNA nucleoside ribose methylation"/>
    <property type="evidence" value="ECO:0007669"/>
    <property type="project" value="UniProtKB-UniRule"/>
</dbReference>
<dbReference type="GO" id="GO:0106059">
    <property type="term" value="F:tRNA (cytidine(56)-2'-O)-methyltransferase activity"/>
    <property type="evidence" value="ECO:0007669"/>
    <property type="project" value="UniProtKB-EC"/>
</dbReference>
<name>A0A2H1EFA2_9ARCH</name>
<dbReference type="Pfam" id="PF01994">
    <property type="entry name" value="Trm56"/>
    <property type="match status" value="1"/>
</dbReference>
<dbReference type="InterPro" id="IPR002845">
    <property type="entry name" value="tRNA_mtfrase_aTrm56"/>
</dbReference>
<evidence type="ECO:0000256" key="1">
    <source>
        <dbReference type="ARBA" id="ARBA00003959"/>
    </source>
</evidence>
<evidence type="ECO:0000256" key="11">
    <source>
        <dbReference type="ARBA" id="ARBA00022694"/>
    </source>
</evidence>
<keyword evidence="8 14" id="KW-0489">Methyltransferase</keyword>
<comment type="catalytic activity">
    <reaction evidence="13 14">
        <text>cytidine(56) in tRNA + S-adenosyl-L-methionine = 2'-O-methylcytidine(56) in tRNA + S-adenosyl-L-homocysteine + H(+)</text>
        <dbReference type="Rhea" id="RHEA:42968"/>
        <dbReference type="Rhea" id="RHEA-COMP:10308"/>
        <dbReference type="Rhea" id="RHEA-COMP:10309"/>
        <dbReference type="ChEBI" id="CHEBI:15378"/>
        <dbReference type="ChEBI" id="CHEBI:57856"/>
        <dbReference type="ChEBI" id="CHEBI:59789"/>
        <dbReference type="ChEBI" id="CHEBI:74495"/>
        <dbReference type="ChEBI" id="CHEBI:82748"/>
        <dbReference type="EC" id="2.1.1.206"/>
    </reaction>
</comment>
<feature type="binding site" evidence="14">
    <location>
        <position position="83"/>
    </location>
    <ligand>
        <name>S-adenosyl-L-methionine</name>
        <dbReference type="ChEBI" id="CHEBI:59789"/>
    </ligand>
</feature>
<dbReference type="PIRSF" id="PIRSF016123">
    <property type="entry name" value="UCP016123"/>
    <property type="match status" value="1"/>
</dbReference>
<dbReference type="HAMAP" id="MF_00077">
    <property type="entry name" value="tRNA_methyltr_aTrm56"/>
    <property type="match status" value="1"/>
</dbReference>
<dbReference type="InterPro" id="IPR029026">
    <property type="entry name" value="tRNA_m1G_MTases_N"/>
</dbReference>
<evidence type="ECO:0000256" key="14">
    <source>
        <dbReference type="HAMAP-Rule" id="MF_00077"/>
    </source>
</evidence>
<reference evidence="16" key="1">
    <citation type="submission" date="2016-12" db="EMBL/GenBank/DDBJ databases">
        <authorList>
            <person name="Herbold C."/>
        </authorList>
    </citation>
    <scope>NUCLEOTIDE SEQUENCE [LARGE SCALE GENOMIC DNA]</scope>
</reference>
<gene>
    <name evidence="15" type="ORF">NSIN_20221</name>
</gene>
<dbReference type="InterPro" id="IPR029028">
    <property type="entry name" value="Alpha/beta_knot_MTases"/>
</dbReference>
<dbReference type="GO" id="GO:0005737">
    <property type="term" value="C:cytoplasm"/>
    <property type="evidence" value="ECO:0007669"/>
    <property type="project" value="UniProtKB-SubCell"/>
</dbReference>
<comment type="subcellular location">
    <subcellularLocation>
        <location evidence="2 14">Cytoplasm</location>
    </subcellularLocation>
</comment>
<accession>A0A2H1EFA2</accession>
<comment type="similarity">
    <text evidence="3 14">Belongs to the aTrm56 family.</text>
</comment>
<evidence type="ECO:0000256" key="4">
    <source>
        <dbReference type="ARBA" id="ARBA00011738"/>
    </source>
</evidence>
<dbReference type="RefSeq" id="WP_101009262.1">
    <property type="nucleotide sequence ID" value="NZ_FRFC01000003.1"/>
</dbReference>
<comment type="subunit">
    <text evidence="4 14">Homodimer.</text>
</comment>
<dbReference type="Proteomes" id="UP000232412">
    <property type="component" value="Unassembled WGS sequence"/>
</dbReference>
<evidence type="ECO:0000256" key="2">
    <source>
        <dbReference type="ARBA" id="ARBA00004496"/>
    </source>
</evidence>
<dbReference type="OrthoDB" id="14397at2157"/>
<dbReference type="SUPFAM" id="SSF75217">
    <property type="entry name" value="alpha/beta knot"/>
    <property type="match status" value="1"/>
</dbReference>
<dbReference type="EC" id="2.1.1.206" evidence="5 14"/>
<sequence>MMIEVLRIGTRLVRDDRVTTHVTLVSRAFGASKIYMYDANPEIKETVSKVNKMWGGDFEVEIIENWKDVIKLRKKDGYKVIHLTMYGENINDVQEQIRKEEKLLVVVGAEKVPREAYDMADYNVAIGNQPHSEISALAILLDRVSQGHQLQKKYSGGEREIIPTKKGKKVIDKTTI</sequence>
<dbReference type="EMBL" id="FRFC01000003">
    <property type="protein sequence ID" value="SHO44038.1"/>
    <property type="molecule type" value="Genomic_DNA"/>
</dbReference>
<organism evidence="15 16">
    <name type="scientific">Nitrosotalea sinensis</name>
    <dbReference type="NCBI Taxonomy" id="1499975"/>
    <lineage>
        <taxon>Archaea</taxon>
        <taxon>Nitrososphaerota</taxon>
        <taxon>Nitrososphaeria</taxon>
        <taxon>Nitrosotaleales</taxon>
        <taxon>Nitrosotaleaceae</taxon>
        <taxon>Nitrosotalea</taxon>
    </lineage>
</organism>
<dbReference type="AlphaFoldDB" id="A0A2H1EFA2"/>
<dbReference type="PANTHER" id="PTHR42197">
    <property type="entry name" value="TRNA (CYTIDINE(56)-2'-O)-METHYLTRANSFERASE"/>
    <property type="match status" value="1"/>
</dbReference>
<dbReference type="CDD" id="cd18083">
    <property type="entry name" value="aTrm56-like"/>
    <property type="match status" value="1"/>
</dbReference>
<evidence type="ECO:0000256" key="12">
    <source>
        <dbReference type="ARBA" id="ARBA00029826"/>
    </source>
</evidence>
<evidence type="ECO:0000256" key="13">
    <source>
        <dbReference type="ARBA" id="ARBA00047792"/>
    </source>
</evidence>
<protein>
    <recommendedName>
        <fullName evidence="6 14">tRNA (cytidine(56)-2'-O)-methyltransferase</fullName>
        <ecNumber evidence="5 14">2.1.1.206</ecNumber>
    </recommendedName>
    <alternativeName>
        <fullName evidence="12 14">tRNA ribose 2'-O-methyltransferase aTrm56</fullName>
    </alternativeName>
</protein>